<evidence type="ECO:0000313" key="3">
    <source>
        <dbReference type="Proteomes" id="UP000241394"/>
    </source>
</evidence>
<keyword evidence="1" id="KW-1133">Transmembrane helix</keyword>
<accession>A0A2R6PD16</accession>
<sequence>MQTARQDLDIVTQDMSTVVERRRRLDKLETAMTPPKTVSPIWCSPLLEELALKWTPIGIIIIVAVVLIWSRLILTKSFTIMTFKTR</sequence>
<keyword evidence="1" id="KW-0812">Transmembrane</keyword>
<dbReference type="Gramene" id="PSR89260">
    <property type="protein sequence ID" value="PSR89260"/>
    <property type="gene ID" value="CEY00_Acc01417"/>
</dbReference>
<feature type="transmembrane region" description="Helical" evidence="1">
    <location>
        <begin position="54"/>
        <end position="74"/>
    </location>
</feature>
<dbReference type="EMBL" id="NKQK01000026">
    <property type="protein sequence ID" value="PSR89260.1"/>
    <property type="molecule type" value="Genomic_DNA"/>
</dbReference>
<reference evidence="2 3" key="1">
    <citation type="submission" date="2017-07" db="EMBL/GenBank/DDBJ databases">
        <title>An improved, manually edited Actinidia chinensis var. chinensis (kiwifruit) genome highlights the challenges associated with draft genomes and gene prediction in plants.</title>
        <authorList>
            <person name="Pilkington S."/>
            <person name="Crowhurst R."/>
            <person name="Hilario E."/>
            <person name="Nardozza S."/>
            <person name="Fraser L."/>
            <person name="Peng Y."/>
            <person name="Gunaseelan K."/>
            <person name="Simpson R."/>
            <person name="Tahir J."/>
            <person name="Deroles S."/>
            <person name="Templeton K."/>
            <person name="Luo Z."/>
            <person name="Davy M."/>
            <person name="Cheng C."/>
            <person name="Mcneilage M."/>
            <person name="Scaglione D."/>
            <person name="Liu Y."/>
            <person name="Zhang Q."/>
            <person name="Datson P."/>
            <person name="De Silva N."/>
            <person name="Gardiner S."/>
            <person name="Bassett H."/>
            <person name="Chagne D."/>
            <person name="Mccallum J."/>
            <person name="Dzierzon H."/>
            <person name="Deng C."/>
            <person name="Wang Y.-Y."/>
            <person name="Barron N."/>
            <person name="Manako K."/>
            <person name="Bowen J."/>
            <person name="Foster T."/>
            <person name="Erridge Z."/>
            <person name="Tiffin H."/>
            <person name="Waite C."/>
            <person name="Davies K."/>
            <person name="Grierson E."/>
            <person name="Laing W."/>
            <person name="Kirk R."/>
            <person name="Chen X."/>
            <person name="Wood M."/>
            <person name="Montefiori M."/>
            <person name="Brummell D."/>
            <person name="Schwinn K."/>
            <person name="Catanach A."/>
            <person name="Fullerton C."/>
            <person name="Li D."/>
            <person name="Meiyalaghan S."/>
            <person name="Nieuwenhuizen N."/>
            <person name="Read N."/>
            <person name="Prakash R."/>
            <person name="Hunter D."/>
            <person name="Zhang H."/>
            <person name="Mckenzie M."/>
            <person name="Knabel M."/>
            <person name="Harris A."/>
            <person name="Allan A."/>
            <person name="Chen A."/>
            <person name="Janssen B."/>
            <person name="Plunkett B."/>
            <person name="Dwamena C."/>
            <person name="Voogd C."/>
            <person name="Leif D."/>
            <person name="Lafferty D."/>
            <person name="Souleyre E."/>
            <person name="Varkonyi-Gasic E."/>
            <person name="Gambi F."/>
            <person name="Hanley J."/>
            <person name="Yao J.-L."/>
            <person name="Cheung J."/>
            <person name="David K."/>
            <person name="Warren B."/>
            <person name="Marsh K."/>
            <person name="Snowden K."/>
            <person name="Lin-Wang K."/>
            <person name="Brian L."/>
            <person name="Martinez-Sanchez M."/>
            <person name="Wang M."/>
            <person name="Ileperuma N."/>
            <person name="Macnee N."/>
            <person name="Campin R."/>
            <person name="Mcatee P."/>
            <person name="Drummond R."/>
            <person name="Espley R."/>
            <person name="Ireland H."/>
            <person name="Wu R."/>
            <person name="Atkinson R."/>
            <person name="Karunairetnam S."/>
            <person name="Bulley S."/>
            <person name="Chunkath S."/>
            <person name="Hanley Z."/>
            <person name="Storey R."/>
            <person name="Thrimawithana A."/>
            <person name="Thomson S."/>
            <person name="David C."/>
            <person name="Testolin R."/>
        </authorList>
    </citation>
    <scope>NUCLEOTIDE SEQUENCE [LARGE SCALE GENOMIC DNA]</scope>
    <source>
        <strain evidence="3">cv. Red5</strain>
        <tissue evidence="2">Young leaf</tissue>
    </source>
</reference>
<protein>
    <submittedName>
        <fullName evidence="2">NADH-quinone oxidoreductase subunit A like</fullName>
    </submittedName>
</protein>
<proteinExistence type="predicted"/>
<keyword evidence="1" id="KW-0472">Membrane</keyword>
<name>A0A2R6PD16_ACTCC</name>
<reference evidence="3" key="2">
    <citation type="journal article" date="2018" name="BMC Genomics">
        <title>A manually annotated Actinidia chinensis var. chinensis (kiwifruit) genome highlights the challenges associated with draft genomes and gene prediction in plants.</title>
        <authorList>
            <person name="Pilkington S.M."/>
            <person name="Crowhurst R."/>
            <person name="Hilario E."/>
            <person name="Nardozza S."/>
            <person name="Fraser L."/>
            <person name="Peng Y."/>
            <person name="Gunaseelan K."/>
            <person name="Simpson R."/>
            <person name="Tahir J."/>
            <person name="Deroles S.C."/>
            <person name="Templeton K."/>
            <person name="Luo Z."/>
            <person name="Davy M."/>
            <person name="Cheng C."/>
            <person name="McNeilage M."/>
            <person name="Scaglione D."/>
            <person name="Liu Y."/>
            <person name="Zhang Q."/>
            <person name="Datson P."/>
            <person name="De Silva N."/>
            <person name="Gardiner S.E."/>
            <person name="Bassett H."/>
            <person name="Chagne D."/>
            <person name="McCallum J."/>
            <person name="Dzierzon H."/>
            <person name="Deng C."/>
            <person name="Wang Y.Y."/>
            <person name="Barron L."/>
            <person name="Manako K."/>
            <person name="Bowen J."/>
            <person name="Foster T.M."/>
            <person name="Erridge Z.A."/>
            <person name="Tiffin H."/>
            <person name="Waite C.N."/>
            <person name="Davies K.M."/>
            <person name="Grierson E.P."/>
            <person name="Laing W.A."/>
            <person name="Kirk R."/>
            <person name="Chen X."/>
            <person name="Wood M."/>
            <person name="Montefiori M."/>
            <person name="Brummell D.A."/>
            <person name="Schwinn K.E."/>
            <person name="Catanach A."/>
            <person name="Fullerton C."/>
            <person name="Li D."/>
            <person name="Meiyalaghan S."/>
            <person name="Nieuwenhuizen N."/>
            <person name="Read N."/>
            <person name="Prakash R."/>
            <person name="Hunter D."/>
            <person name="Zhang H."/>
            <person name="McKenzie M."/>
            <person name="Knabel M."/>
            <person name="Harris A."/>
            <person name="Allan A.C."/>
            <person name="Gleave A."/>
            <person name="Chen A."/>
            <person name="Janssen B.J."/>
            <person name="Plunkett B."/>
            <person name="Ampomah-Dwamena C."/>
            <person name="Voogd C."/>
            <person name="Leif D."/>
            <person name="Lafferty D."/>
            <person name="Souleyre E.J.F."/>
            <person name="Varkonyi-Gasic E."/>
            <person name="Gambi F."/>
            <person name="Hanley J."/>
            <person name="Yao J.L."/>
            <person name="Cheung J."/>
            <person name="David K.M."/>
            <person name="Warren B."/>
            <person name="Marsh K."/>
            <person name="Snowden K.C."/>
            <person name="Lin-Wang K."/>
            <person name="Brian L."/>
            <person name="Martinez-Sanchez M."/>
            <person name="Wang M."/>
            <person name="Ileperuma N."/>
            <person name="Macnee N."/>
            <person name="Campin R."/>
            <person name="McAtee P."/>
            <person name="Drummond R.S.M."/>
            <person name="Espley R.V."/>
            <person name="Ireland H.S."/>
            <person name="Wu R."/>
            <person name="Atkinson R.G."/>
            <person name="Karunairetnam S."/>
            <person name="Bulley S."/>
            <person name="Chunkath S."/>
            <person name="Hanley Z."/>
            <person name="Storey R."/>
            <person name="Thrimawithana A.H."/>
            <person name="Thomson S."/>
            <person name="David C."/>
            <person name="Testolin R."/>
            <person name="Huang H."/>
            <person name="Hellens R.P."/>
            <person name="Schaffer R.J."/>
        </authorList>
    </citation>
    <scope>NUCLEOTIDE SEQUENCE [LARGE SCALE GENOMIC DNA]</scope>
    <source>
        <strain evidence="3">cv. Red5</strain>
    </source>
</reference>
<dbReference type="Proteomes" id="UP000241394">
    <property type="component" value="Chromosome LG26"/>
</dbReference>
<keyword evidence="3" id="KW-1185">Reference proteome</keyword>
<gene>
    <name evidence="2" type="ORF">CEY00_Acc01417</name>
</gene>
<dbReference type="STRING" id="1590841.A0A2R6PD16"/>
<dbReference type="AlphaFoldDB" id="A0A2R6PD16"/>
<comment type="caution">
    <text evidence="2">The sequence shown here is derived from an EMBL/GenBank/DDBJ whole genome shotgun (WGS) entry which is preliminary data.</text>
</comment>
<organism evidence="2 3">
    <name type="scientific">Actinidia chinensis var. chinensis</name>
    <name type="common">Chinese soft-hair kiwi</name>
    <dbReference type="NCBI Taxonomy" id="1590841"/>
    <lineage>
        <taxon>Eukaryota</taxon>
        <taxon>Viridiplantae</taxon>
        <taxon>Streptophyta</taxon>
        <taxon>Embryophyta</taxon>
        <taxon>Tracheophyta</taxon>
        <taxon>Spermatophyta</taxon>
        <taxon>Magnoliopsida</taxon>
        <taxon>eudicotyledons</taxon>
        <taxon>Gunneridae</taxon>
        <taxon>Pentapetalae</taxon>
        <taxon>asterids</taxon>
        <taxon>Ericales</taxon>
        <taxon>Actinidiaceae</taxon>
        <taxon>Actinidia</taxon>
    </lineage>
</organism>
<dbReference type="InParanoid" id="A0A2R6PD16"/>
<evidence type="ECO:0000313" key="2">
    <source>
        <dbReference type="EMBL" id="PSR89260.1"/>
    </source>
</evidence>
<evidence type="ECO:0000256" key="1">
    <source>
        <dbReference type="SAM" id="Phobius"/>
    </source>
</evidence>